<evidence type="ECO:0000256" key="4">
    <source>
        <dbReference type="SAM" id="Coils"/>
    </source>
</evidence>
<comment type="caution">
    <text evidence="8">The sequence shown here is derived from an EMBL/GenBank/DDBJ whole genome shotgun (WGS) entry which is preliminary data.</text>
</comment>
<feature type="coiled-coil region" evidence="4">
    <location>
        <begin position="288"/>
        <end position="315"/>
    </location>
</feature>
<evidence type="ECO:0000256" key="1">
    <source>
        <dbReference type="ARBA" id="ARBA00022481"/>
    </source>
</evidence>
<keyword evidence="9" id="KW-1185">Reference proteome</keyword>
<organism evidence="8 9">
    <name type="scientific">Roseateles agri</name>
    <dbReference type="NCBI Taxonomy" id="3098619"/>
    <lineage>
        <taxon>Bacteria</taxon>
        <taxon>Pseudomonadati</taxon>
        <taxon>Pseudomonadota</taxon>
        <taxon>Betaproteobacteria</taxon>
        <taxon>Burkholderiales</taxon>
        <taxon>Sphaerotilaceae</taxon>
        <taxon>Roseateles</taxon>
    </lineage>
</organism>
<dbReference type="InterPro" id="IPR004089">
    <property type="entry name" value="MCPsignal_dom"/>
</dbReference>
<gene>
    <name evidence="8" type="ORF">SNE35_25110</name>
</gene>
<evidence type="ECO:0000259" key="7">
    <source>
        <dbReference type="PROSITE" id="PS50885"/>
    </source>
</evidence>
<dbReference type="Pfam" id="PF12729">
    <property type="entry name" value="4HB_MCP_1"/>
    <property type="match status" value="1"/>
</dbReference>
<evidence type="ECO:0000256" key="3">
    <source>
        <dbReference type="PROSITE-ProRule" id="PRU00284"/>
    </source>
</evidence>
<protein>
    <submittedName>
        <fullName evidence="8">Methyl-accepting chemotaxis protein</fullName>
    </submittedName>
</protein>
<keyword evidence="5" id="KW-0812">Transmembrane</keyword>
<evidence type="ECO:0000313" key="8">
    <source>
        <dbReference type="EMBL" id="MDY0747806.1"/>
    </source>
</evidence>
<dbReference type="PANTHER" id="PTHR43531:SF14">
    <property type="entry name" value="METHYL-ACCEPTING CHEMOTAXIS PROTEIN I-RELATED"/>
    <property type="match status" value="1"/>
</dbReference>
<sequence length="515" mass="54070">MTLNKLRVGTRLGAGFALILLLLALMLLISVLRLNSTLASVQHMMALPLAKERLVEEQLRNVSVGVTRGKAIAKNADGSLEALFRDEASAATTRGNEIVKALAEMPLAEDEKALFDKFGSSRAAFLDSRNRIMAAKRAGNADEANRIYDAEFSPVSAAYVASLAAIVDYEHKVIDDLNAQIAADAARGKMQLVLLGTVAIALGVVLAVLLTRSITRPMANAVRLVDAVARGDLTQHLEADGRDEISSLVASLGQMNAGLTRLVRQVRQSSESIQTASQEMELGNNDLSARTEQQASALEETASSMEQLNAAVRQNADSAQQANQLAKSASEVAIEGGKVVDSAVEMMKGINDASRKIADIIGVIDGIAFQTNILALNAAVEAARAGEQGRGFAVVAAEVRSLAGRSAEAAKEIKQLIGASVERVEQGTAMVDKAGATMTEVVGSIRRVTDIIGEISAASGEQSSGVSQVGEAVTHIDQATQQNAALVEQMAAAASGLKSQSEQLVQVVSTFKLTA</sequence>
<keyword evidence="4" id="KW-0175">Coiled coil</keyword>
<dbReference type="SUPFAM" id="SSF58104">
    <property type="entry name" value="Methyl-accepting chemotaxis protein (MCP) signaling domain"/>
    <property type="match status" value="1"/>
</dbReference>
<dbReference type="PROSITE" id="PS50111">
    <property type="entry name" value="CHEMOTAXIS_TRANSDUC_2"/>
    <property type="match status" value="1"/>
</dbReference>
<accession>A0ABU5DNB8</accession>
<keyword evidence="1" id="KW-0488">Methylation</keyword>
<evidence type="ECO:0000256" key="2">
    <source>
        <dbReference type="ARBA" id="ARBA00029447"/>
    </source>
</evidence>
<keyword evidence="3" id="KW-0807">Transducer</keyword>
<feature type="domain" description="Methyl-accepting transducer" evidence="6">
    <location>
        <begin position="269"/>
        <end position="498"/>
    </location>
</feature>
<feature type="domain" description="HAMP" evidence="7">
    <location>
        <begin position="212"/>
        <end position="264"/>
    </location>
</feature>
<dbReference type="CDD" id="cd11386">
    <property type="entry name" value="MCP_signal"/>
    <property type="match status" value="1"/>
</dbReference>
<name>A0ABU5DNB8_9BURK</name>
<reference evidence="8 9" key="1">
    <citation type="submission" date="2023-11" db="EMBL/GenBank/DDBJ databases">
        <title>Paucibacter sp. nov., isolated from fresh soil in Korea.</title>
        <authorList>
            <person name="Le N.T.T."/>
        </authorList>
    </citation>
    <scope>NUCLEOTIDE SEQUENCE [LARGE SCALE GENOMIC DNA]</scope>
    <source>
        <strain evidence="8 9">R3-3</strain>
    </source>
</reference>
<dbReference type="EMBL" id="JAXCLA010000009">
    <property type="protein sequence ID" value="MDY0747806.1"/>
    <property type="molecule type" value="Genomic_DNA"/>
</dbReference>
<dbReference type="PRINTS" id="PR00260">
    <property type="entry name" value="CHEMTRNSDUCR"/>
</dbReference>
<dbReference type="InterPro" id="IPR051310">
    <property type="entry name" value="MCP_chemotaxis"/>
</dbReference>
<keyword evidence="5" id="KW-1133">Transmembrane helix</keyword>
<feature type="transmembrane region" description="Helical" evidence="5">
    <location>
        <begin position="192"/>
        <end position="210"/>
    </location>
</feature>
<dbReference type="Gene3D" id="1.10.287.950">
    <property type="entry name" value="Methyl-accepting chemotaxis protein"/>
    <property type="match status" value="1"/>
</dbReference>
<evidence type="ECO:0000259" key="6">
    <source>
        <dbReference type="PROSITE" id="PS50111"/>
    </source>
</evidence>
<dbReference type="Pfam" id="PF00015">
    <property type="entry name" value="MCPsignal"/>
    <property type="match status" value="1"/>
</dbReference>
<dbReference type="CDD" id="cd19411">
    <property type="entry name" value="MCP2201-like_sensor"/>
    <property type="match status" value="1"/>
</dbReference>
<keyword evidence="5" id="KW-0472">Membrane</keyword>
<dbReference type="RefSeq" id="WP_320425778.1">
    <property type="nucleotide sequence ID" value="NZ_JAXCLA010000009.1"/>
</dbReference>
<dbReference type="InterPro" id="IPR003660">
    <property type="entry name" value="HAMP_dom"/>
</dbReference>
<comment type="similarity">
    <text evidence="2">Belongs to the methyl-accepting chemotaxis (MCP) protein family.</text>
</comment>
<dbReference type="InterPro" id="IPR004090">
    <property type="entry name" value="Chemotax_Me-accpt_rcpt"/>
</dbReference>
<dbReference type="InterPro" id="IPR047347">
    <property type="entry name" value="YvaQ-like_sensor"/>
</dbReference>
<dbReference type="PANTHER" id="PTHR43531">
    <property type="entry name" value="PROTEIN ICFG"/>
    <property type="match status" value="1"/>
</dbReference>
<dbReference type="Proteomes" id="UP001285263">
    <property type="component" value="Unassembled WGS sequence"/>
</dbReference>
<proteinExistence type="inferred from homology"/>
<feature type="transmembrane region" description="Helical" evidence="5">
    <location>
        <begin position="12"/>
        <end position="34"/>
    </location>
</feature>
<dbReference type="SMART" id="SM00283">
    <property type="entry name" value="MA"/>
    <property type="match status" value="1"/>
</dbReference>
<dbReference type="Pfam" id="PF00672">
    <property type="entry name" value="HAMP"/>
    <property type="match status" value="1"/>
</dbReference>
<evidence type="ECO:0000313" key="9">
    <source>
        <dbReference type="Proteomes" id="UP001285263"/>
    </source>
</evidence>
<dbReference type="InterPro" id="IPR024478">
    <property type="entry name" value="HlyB_4HB_MCP"/>
</dbReference>
<dbReference type="CDD" id="cd06225">
    <property type="entry name" value="HAMP"/>
    <property type="match status" value="1"/>
</dbReference>
<evidence type="ECO:0000256" key="5">
    <source>
        <dbReference type="SAM" id="Phobius"/>
    </source>
</evidence>
<dbReference type="PROSITE" id="PS50885">
    <property type="entry name" value="HAMP"/>
    <property type="match status" value="1"/>
</dbReference>
<dbReference type="SMART" id="SM00304">
    <property type="entry name" value="HAMP"/>
    <property type="match status" value="1"/>
</dbReference>